<comment type="caution">
    <text evidence="2">The sequence shown here is derived from an EMBL/GenBank/DDBJ whole genome shotgun (WGS) entry which is preliminary data.</text>
</comment>
<organism evidence="2 3">
    <name type="scientific">Blattamonas nauphoetae</name>
    <dbReference type="NCBI Taxonomy" id="2049346"/>
    <lineage>
        <taxon>Eukaryota</taxon>
        <taxon>Metamonada</taxon>
        <taxon>Preaxostyla</taxon>
        <taxon>Oxymonadida</taxon>
        <taxon>Blattamonas</taxon>
    </lineage>
</organism>
<protein>
    <submittedName>
        <fullName evidence="2">Uncharacterized protein</fullName>
    </submittedName>
</protein>
<feature type="region of interest" description="Disordered" evidence="1">
    <location>
        <begin position="48"/>
        <end position="68"/>
    </location>
</feature>
<evidence type="ECO:0000313" key="2">
    <source>
        <dbReference type="EMBL" id="KAK2941533.1"/>
    </source>
</evidence>
<sequence length="114" mass="13178">MEGEMGWMESAVKMKEEGEVGLREAEEEREGVRGSGVLEALISSIEREKIGKSRGDTKRSSEEEKEMGRIKENGKLQILRILLRFKLAGLVKLKEGREENEKERDEREEDREQN</sequence>
<name>A0ABQ9WQB4_9EUKA</name>
<feature type="region of interest" description="Disordered" evidence="1">
    <location>
        <begin position="1"/>
        <end position="33"/>
    </location>
</feature>
<keyword evidence="3" id="KW-1185">Reference proteome</keyword>
<gene>
    <name evidence="2" type="ORF">BLNAU_23545</name>
</gene>
<dbReference type="EMBL" id="JARBJD010000492">
    <property type="protein sequence ID" value="KAK2941533.1"/>
    <property type="molecule type" value="Genomic_DNA"/>
</dbReference>
<accession>A0ABQ9WQB4</accession>
<evidence type="ECO:0000313" key="3">
    <source>
        <dbReference type="Proteomes" id="UP001281761"/>
    </source>
</evidence>
<reference evidence="2 3" key="1">
    <citation type="journal article" date="2022" name="bioRxiv">
        <title>Genomics of Preaxostyla Flagellates Illuminates Evolutionary Transitions and the Path Towards Mitochondrial Loss.</title>
        <authorList>
            <person name="Novak L.V.F."/>
            <person name="Treitli S.C."/>
            <person name="Pyrih J."/>
            <person name="Halakuc P."/>
            <person name="Pipaliya S.V."/>
            <person name="Vacek V."/>
            <person name="Brzon O."/>
            <person name="Soukal P."/>
            <person name="Eme L."/>
            <person name="Dacks J.B."/>
            <person name="Karnkowska A."/>
            <person name="Elias M."/>
            <person name="Hampl V."/>
        </authorList>
    </citation>
    <scope>NUCLEOTIDE SEQUENCE [LARGE SCALE GENOMIC DNA]</scope>
    <source>
        <strain evidence="2">NAU3</strain>
        <tissue evidence="2">Gut</tissue>
    </source>
</reference>
<evidence type="ECO:0000256" key="1">
    <source>
        <dbReference type="SAM" id="MobiDB-lite"/>
    </source>
</evidence>
<proteinExistence type="predicted"/>
<dbReference type="Proteomes" id="UP001281761">
    <property type="component" value="Unassembled WGS sequence"/>
</dbReference>
<feature type="compositionally biased region" description="Basic and acidic residues" evidence="1">
    <location>
        <begin position="12"/>
        <end position="32"/>
    </location>
</feature>